<evidence type="ECO:0000313" key="1">
    <source>
        <dbReference type="EMBL" id="MBR1138482.1"/>
    </source>
</evidence>
<proteinExistence type="predicted"/>
<name>A0ABS5GAX2_9BRAD</name>
<gene>
    <name evidence="1" type="ORF">JQ619_22180</name>
</gene>
<evidence type="ECO:0008006" key="3">
    <source>
        <dbReference type="Google" id="ProtNLM"/>
    </source>
</evidence>
<accession>A0ABS5GAX2</accession>
<keyword evidence="2" id="KW-1185">Reference proteome</keyword>
<comment type="caution">
    <text evidence="1">The sequence shown here is derived from an EMBL/GenBank/DDBJ whole genome shotgun (WGS) entry which is preliminary data.</text>
</comment>
<dbReference type="Proteomes" id="UP001314635">
    <property type="component" value="Unassembled WGS sequence"/>
</dbReference>
<protein>
    <recommendedName>
        <fullName evidence="3">Anti-sigma factor NepR domain-containing protein</fullName>
    </recommendedName>
</protein>
<reference evidence="2" key="1">
    <citation type="journal article" date="2021" name="ISME J.">
        <title>Evolutionary origin and ecological implication of a unique nif island in free-living Bradyrhizobium lineages.</title>
        <authorList>
            <person name="Tao J."/>
        </authorList>
    </citation>
    <scope>NUCLEOTIDE SEQUENCE [LARGE SCALE GENOMIC DNA]</scope>
    <source>
        <strain evidence="2">SZCCT0094</strain>
    </source>
</reference>
<evidence type="ECO:0000313" key="2">
    <source>
        <dbReference type="Proteomes" id="UP001314635"/>
    </source>
</evidence>
<dbReference type="RefSeq" id="WP_041750347.1">
    <property type="nucleotide sequence ID" value="NZ_JABFDP010000001.1"/>
</dbReference>
<organism evidence="1 2">
    <name type="scientific">Bradyrhizobium denitrificans</name>
    <dbReference type="NCBI Taxonomy" id="2734912"/>
    <lineage>
        <taxon>Bacteria</taxon>
        <taxon>Pseudomonadati</taxon>
        <taxon>Pseudomonadota</taxon>
        <taxon>Alphaproteobacteria</taxon>
        <taxon>Hyphomicrobiales</taxon>
        <taxon>Nitrobacteraceae</taxon>
        <taxon>Bradyrhizobium</taxon>
    </lineage>
</organism>
<sequence>MSEAKLSSQHCRAICNEVGERLRYYLDRSSTSVPPRLLELLQQLALREVEAPSIVPDMPEERVEAARLIAAE</sequence>
<dbReference type="EMBL" id="JAFCLK010000021">
    <property type="protein sequence ID" value="MBR1138482.1"/>
    <property type="molecule type" value="Genomic_DNA"/>
</dbReference>